<evidence type="ECO:0000313" key="2">
    <source>
        <dbReference type="Proteomes" id="UP000020681"/>
    </source>
</evidence>
<organism evidence="1 2">
    <name type="scientific">Mycobacterium ulcerans str. Harvey</name>
    <dbReference type="NCBI Taxonomy" id="1299332"/>
    <lineage>
        <taxon>Bacteria</taxon>
        <taxon>Bacillati</taxon>
        <taxon>Actinomycetota</taxon>
        <taxon>Actinomycetes</taxon>
        <taxon>Mycobacteriales</taxon>
        <taxon>Mycobacteriaceae</taxon>
        <taxon>Mycobacterium</taxon>
        <taxon>Mycobacterium ulcerans group</taxon>
    </lineage>
</organism>
<dbReference type="Proteomes" id="UP000020681">
    <property type="component" value="Unassembled WGS sequence"/>
</dbReference>
<protein>
    <submittedName>
        <fullName evidence="1">Uncharacterized protein</fullName>
    </submittedName>
</protein>
<reference evidence="1 2" key="1">
    <citation type="submission" date="2014-01" db="EMBL/GenBank/DDBJ databases">
        <authorList>
            <person name="Dobos K."/>
            <person name="Lenaerts A."/>
            <person name="Ordway D."/>
            <person name="DeGroote M.A."/>
            <person name="Parker T."/>
            <person name="Sizemore C."/>
            <person name="Tallon L.J."/>
            <person name="Sadzewicz L.K."/>
            <person name="Sengamalay N."/>
            <person name="Fraser C.M."/>
            <person name="Hine E."/>
            <person name="Shefchek K.A."/>
            <person name="Das S.P."/>
            <person name="Tettelin H."/>
        </authorList>
    </citation>
    <scope>NUCLEOTIDE SEQUENCE [LARGE SCALE GENOMIC DNA]</scope>
    <source>
        <strain evidence="1 2">Harvey</strain>
    </source>
</reference>
<dbReference type="EMBL" id="JAOL01000085">
    <property type="protein sequence ID" value="EUA91832.1"/>
    <property type="molecule type" value="Genomic_DNA"/>
</dbReference>
<proteinExistence type="predicted"/>
<name>A0ABN0R4K4_MYCUL</name>
<keyword evidence="2" id="KW-1185">Reference proteome</keyword>
<evidence type="ECO:0000313" key="1">
    <source>
        <dbReference type="EMBL" id="EUA91832.1"/>
    </source>
</evidence>
<sequence>MPAALIVEPIPAKSVAAEVSTCGAVVKSDIVHHHRFKRTTTERTARSCG</sequence>
<gene>
    <name evidence="1" type="ORF">I551_1692</name>
</gene>
<comment type="caution">
    <text evidence="1">The sequence shown here is derived from an EMBL/GenBank/DDBJ whole genome shotgun (WGS) entry which is preliminary data.</text>
</comment>
<accession>A0ABN0R4K4</accession>